<feature type="signal peptide" evidence="1">
    <location>
        <begin position="1"/>
        <end position="23"/>
    </location>
</feature>
<gene>
    <name evidence="2" type="ORF">IQ13_3333</name>
</gene>
<dbReference type="RefSeq" id="WP_144887711.1">
    <property type="nucleotide sequence ID" value="NZ_VLLE01000005.1"/>
</dbReference>
<sequence>MLKTKSRVLLVLLLLVSAVVVTAQTSTARNLKLPNLYAGIEVGSKGVKMSLIELTRSAETGNSFTIVKDTSVNTDFISFTSATFDATLEGLTALYNVALTKYNIPTKRVFTVISSGVKQQAEKEKKTESIAKLISAFQTKINEPGRLVEVVDVMQEAKLSHLGIVPLSRRYTTFLIDIGSGNTKGGFFPYGNDSYFYLFQLNWGTKSTANAADKLSGDDKSLQNYSKQLQRVAANAENTDITYAVNTSGSYPVSDHIAFSGGIAWATATLLYPELSNNPIIPVTYEDVERFTKRVSENFSSLSEAYLVSKLGNGKWDKKLVGEEIKRVHSVFDQKALMAGSALLLRIMRQFKSVNEAKQFYLIKNGQVGWVSAYVTEATD</sequence>
<feature type="chain" id="PRO_5022151859" description="Ppx/GppA phosphatase family protein" evidence="1">
    <location>
        <begin position="24"/>
        <end position="380"/>
    </location>
</feature>
<dbReference type="AlphaFoldDB" id="A0A562SIA7"/>
<comment type="caution">
    <text evidence="2">The sequence shown here is derived from an EMBL/GenBank/DDBJ whole genome shotgun (WGS) entry which is preliminary data.</text>
</comment>
<evidence type="ECO:0000256" key="1">
    <source>
        <dbReference type="SAM" id="SignalP"/>
    </source>
</evidence>
<keyword evidence="3" id="KW-1185">Reference proteome</keyword>
<name>A0A562SIA7_9BACT</name>
<evidence type="ECO:0000313" key="3">
    <source>
        <dbReference type="Proteomes" id="UP000316167"/>
    </source>
</evidence>
<protein>
    <recommendedName>
        <fullName evidence="4">Ppx/GppA phosphatase family protein</fullName>
    </recommendedName>
</protein>
<proteinExistence type="predicted"/>
<dbReference type="Proteomes" id="UP000316167">
    <property type="component" value="Unassembled WGS sequence"/>
</dbReference>
<keyword evidence="1" id="KW-0732">Signal</keyword>
<organism evidence="2 3">
    <name type="scientific">Lacibacter cauensis</name>
    <dbReference type="NCBI Taxonomy" id="510947"/>
    <lineage>
        <taxon>Bacteria</taxon>
        <taxon>Pseudomonadati</taxon>
        <taxon>Bacteroidota</taxon>
        <taxon>Chitinophagia</taxon>
        <taxon>Chitinophagales</taxon>
        <taxon>Chitinophagaceae</taxon>
        <taxon>Lacibacter</taxon>
    </lineage>
</organism>
<evidence type="ECO:0000313" key="2">
    <source>
        <dbReference type="EMBL" id="TWI80654.1"/>
    </source>
</evidence>
<dbReference type="OrthoDB" id="869058at2"/>
<dbReference type="EMBL" id="VLLE01000005">
    <property type="protein sequence ID" value="TWI80654.1"/>
    <property type="molecule type" value="Genomic_DNA"/>
</dbReference>
<accession>A0A562SIA7</accession>
<reference evidence="2 3" key="1">
    <citation type="journal article" date="2015" name="Stand. Genomic Sci.">
        <title>Genomic Encyclopedia of Bacterial and Archaeal Type Strains, Phase III: the genomes of soil and plant-associated and newly described type strains.</title>
        <authorList>
            <person name="Whitman W.B."/>
            <person name="Woyke T."/>
            <person name="Klenk H.P."/>
            <person name="Zhou Y."/>
            <person name="Lilburn T.G."/>
            <person name="Beck B.J."/>
            <person name="De Vos P."/>
            <person name="Vandamme P."/>
            <person name="Eisen J.A."/>
            <person name="Garrity G."/>
            <person name="Hugenholtz P."/>
            <person name="Kyrpides N.C."/>
        </authorList>
    </citation>
    <scope>NUCLEOTIDE SEQUENCE [LARGE SCALE GENOMIC DNA]</scope>
    <source>
        <strain evidence="2 3">CGMCC 1.7271</strain>
    </source>
</reference>
<evidence type="ECO:0008006" key="4">
    <source>
        <dbReference type="Google" id="ProtNLM"/>
    </source>
</evidence>